<evidence type="ECO:0000313" key="2">
    <source>
        <dbReference type="Proteomes" id="UP000464178"/>
    </source>
</evidence>
<sequence length="223" mass="24614">MTEAEWLAVTDPTQMLELLQNKASDRKLRFLACYTFSRWRSQEIRLQGVAEFSFAIDIAERMTDGQVAPEELAAARHQLDEWMSHWSGGEVALNGWSLCNAATAPQAPPEDVSGALMGYRWLMQFMSQAEGRSSIEEIAQAALLAELFGAPFRSLSANPSWITTDVLALAKGIYQEKAFDRMPILADALQDAGCGNAEVLDHCRGPGPHVRGCWVIDLVLGKE</sequence>
<dbReference type="AlphaFoldDB" id="A0A6P2CWG0"/>
<dbReference type="EMBL" id="LR593886">
    <property type="protein sequence ID" value="VTR93233.1"/>
    <property type="molecule type" value="Genomic_DNA"/>
</dbReference>
<reference evidence="1 2" key="1">
    <citation type="submission" date="2019-05" db="EMBL/GenBank/DDBJ databases">
        <authorList>
            <consortium name="Science for Life Laboratories"/>
        </authorList>
    </citation>
    <scope>NUCLEOTIDE SEQUENCE [LARGE SCALE GENOMIC DNA]</scope>
    <source>
        <strain evidence="1">Soil9</strain>
    </source>
</reference>
<dbReference type="Proteomes" id="UP000464178">
    <property type="component" value="Chromosome"/>
</dbReference>
<organism evidence="1 2">
    <name type="scientific">Gemmata massiliana</name>
    <dbReference type="NCBI Taxonomy" id="1210884"/>
    <lineage>
        <taxon>Bacteria</taxon>
        <taxon>Pseudomonadati</taxon>
        <taxon>Planctomycetota</taxon>
        <taxon>Planctomycetia</taxon>
        <taxon>Gemmatales</taxon>
        <taxon>Gemmataceae</taxon>
        <taxon>Gemmata</taxon>
    </lineage>
</organism>
<dbReference type="KEGG" id="gms:SOIL9_44810"/>
<evidence type="ECO:0008006" key="3">
    <source>
        <dbReference type="Google" id="ProtNLM"/>
    </source>
</evidence>
<accession>A0A6P2CWG0</accession>
<evidence type="ECO:0000313" key="1">
    <source>
        <dbReference type="EMBL" id="VTR93233.1"/>
    </source>
</evidence>
<keyword evidence="2" id="KW-1185">Reference proteome</keyword>
<gene>
    <name evidence="1" type="ORF">SOIL9_44810</name>
</gene>
<protein>
    <recommendedName>
        <fullName evidence="3">SMI1/KNR4 family protein</fullName>
    </recommendedName>
</protein>
<name>A0A6P2CWG0_9BACT</name>
<proteinExistence type="predicted"/>
<dbReference type="RefSeq" id="WP_232069618.1">
    <property type="nucleotide sequence ID" value="NZ_LR593886.1"/>
</dbReference>